<keyword evidence="2" id="KW-1185">Reference proteome</keyword>
<reference evidence="1 2" key="1">
    <citation type="submission" date="2018-11" db="EMBL/GenBank/DDBJ databases">
        <authorList>
            <person name="Criscuolo A."/>
        </authorList>
    </citation>
    <scope>NUCLEOTIDE SEQUENCE [LARGE SCALE GENOMIC DNA]</scope>
    <source>
        <strain evidence="1">ACIP111625</strain>
    </source>
</reference>
<dbReference type="EMBL" id="UXAW01000052">
    <property type="protein sequence ID" value="VDC26101.1"/>
    <property type="molecule type" value="Genomic_DNA"/>
</dbReference>
<organism evidence="1 2">
    <name type="scientific">Pseudogemmobacter humi</name>
    <dbReference type="NCBI Taxonomy" id="2483812"/>
    <lineage>
        <taxon>Bacteria</taxon>
        <taxon>Pseudomonadati</taxon>
        <taxon>Pseudomonadota</taxon>
        <taxon>Alphaproteobacteria</taxon>
        <taxon>Rhodobacterales</taxon>
        <taxon>Paracoccaceae</taxon>
        <taxon>Pseudogemmobacter</taxon>
    </lineage>
</organism>
<evidence type="ECO:0000313" key="1">
    <source>
        <dbReference type="EMBL" id="VDC26101.1"/>
    </source>
</evidence>
<proteinExistence type="predicted"/>
<name>A0A3P5X4Z3_9RHOB</name>
<protein>
    <recommendedName>
        <fullName evidence="3">Type III secretion chaperone SycN</fullName>
    </recommendedName>
</protein>
<evidence type="ECO:0008006" key="3">
    <source>
        <dbReference type="Google" id="ProtNLM"/>
    </source>
</evidence>
<dbReference type="OrthoDB" id="7856713at2"/>
<dbReference type="RefSeq" id="WP_124086002.1">
    <property type="nucleotide sequence ID" value="NZ_UXAW01000052.1"/>
</dbReference>
<gene>
    <name evidence="1" type="ORF">XINFAN_01589</name>
</gene>
<dbReference type="AlphaFoldDB" id="A0A3P5X4Z3"/>
<dbReference type="Proteomes" id="UP000277498">
    <property type="component" value="Unassembled WGS sequence"/>
</dbReference>
<accession>A0A3P5X4Z3</accession>
<sequence length="115" mass="12580">MRDWLTEAGFPGVEEDGDALWARLTDGTTEFRADPGPDEVWRLTLRWPVRLSAPAITAWNAAHPAAALGLTEGETCLTMTAKGPEDLAVWQALTTGMIALCRETRRAQRARGEGM</sequence>
<evidence type="ECO:0000313" key="2">
    <source>
        <dbReference type="Proteomes" id="UP000277498"/>
    </source>
</evidence>